<evidence type="ECO:0000313" key="2">
    <source>
        <dbReference type="EMBL" id="OLY77639.1"/>
    </source>
</evidence>
<sequence length="88" mass="9556">MQPHEYYTPKTLSPSRDFSASIALLLCLSTLHPLPPVLTKLSVCTAPTVGITGENLNGRLGPELKESPSKEDTRSSITGPPIQVDRWV</sequence>
<reference evidence="2 3" key="1">
    <citation type="journal article" date="2016" name="Mol. Biol. Evol.">
        <title>Genome-Wide Survey of Gut Fungi (Harpellales) Reveals the First Horizontally Transferred Ubiquitin Gene from a Mosquito Host.</title>
        <authorList>
            <person name="Wang Y."/>
            <person name="White M.M."/>
            <person name="Kvist S."/>
            <person name="Moncalvo J.M."/>
        </authorList>
    </citation>
    <scope>NUCLEOTIDE SEQUENCE [LARGE SCALE GENOMIC DNA]</scope>
    <source>
        <strain evidence="2 3">ALG-7-W6</strain>
    </source>
</reference>
<dbReference type="AlphaFoldDB" id="A0A1R0GL88"/>
<name>A0A1R0GL88_9FUNG</name>
<comment type="caution">
    <text evidence="2">The sequence shown here is derived from an EMBL/GenBank/DDBJ whole genome shotgun (WGS) entry which is preliminary data.</text>
</comment>
<evidence type="ECO:0000256" key="1">
    <source>
        <dbReference type="SAM" id="MobiDB-lite"/>
    </source>
</evidence>
<dbReference type="EMBL" id="LSSL01007765">
    <property type="protein sequence ID" value="OLY77639.1"/>
    <property type="molecule type" value="Genomic_DNA"/>
</dbReference>
<feature type="compositionally biased region" description="Basic and acidic residues" evidence="1">
    <location>
        <begin position="62"/>
        <end position="74"/>
    </location>
</feature>
<evidence type="ECO:0000313" key="3">
    <source>
        <dbReference type="Proteomes" id="UP000187455"/>
    </source>
</evidence>
<gene>
    <name evidence="2" type="ORF">AYI68_g8328</name>
</gene>
<organism evidence="2 3">
    <name type="scientific">Smittium mucronatum</name>
    <dbReference type="NCBI Taxonomy" id="133383"/>
    <lineage>
        <taxon>Eukaryota</taxon>
        <taxon>Fungi</taxon>
        <taxon>Fungi incertae sedis</taxon>
        <taxon>Zoopagomycota</taxon>
        <taxon>Kickxellomycotina</taxon>
        <taxon>Harpellomycetes</taxon>
        <taxon>Harpellales</taxon>
        <taxon>Legeriomycetaceae</taxon>
        <taxon>Smittium</taxon>
    </lineage>
</organism>
<feature type="region of interest" description="Disordered" evidence="1">
    <location>
        <begin position="52"/>
        <end position="88"/>
    </location>
</feature>
<dbReference type="Proteomes" id="UP000187455">
    <property type="component" value="Unassembled WGS sequence"/>
</dbReference>
<keyword evidence="3" id="KW-1185">Reference proteome</keyword>
<proteinExistence type="predicted"/>
<accession>A0A1R0GL88</accession>
<protein>
    <submittedName>
        <fullName evidence="2">Uncharacterized protein</fullName>
    </submittedName>
</protein>